<dbReference type="GO" id="GO:0009116">
    <property type="term" value="P:nucleoside metabolic process"/>
    <property type="evidence" value="ECO:0007669"/>
    <property type="project" value="InterPro"/>
</dbReference>
<accession>A0A428SGK4</accession>
<dbReference type="AlphaFoldDB" id="A0A428SGK4"/>
<comment type="caution">
    <text evidence="6">The sequence shown here is derived from an EMBL/GenBank/DDBJ whole genome shotgun (WGS) entry which is preliminary data.</text>
</comment>
<dbReference type="InterPro" id="IPR036770">
    <property type="entry name" value="Ankyrin_rpt-contain_sf"/>
</dbReference>
<dbReference type="Pfam" id="PF24883">
    <property type="entry name" value="NPHP3_N"/>
    <property type="match status" value="1"/>
</dbReference>
<sequence length="981" mass="109577">MSEPITEEYTIGWICALQEEFEAACRMLDDEYDGLEAADPNDDNTYVFGRIHKHNVVIGCLPSGIYGTTSAACVARDMVRSFPNLRFALMAGIGGGAPTPERDIRLGDVVVSEPKGELGGVVQYDLGKRLSDGEFKRTGQLNAPPRVLLGALPEVRRRHNDPRKRHPMAENLARMDDMPEYSRPASDKLYRVESRHRSGKTCDECDSAGLVERPSRPSDRAIAIHYGTIASGNTVMKDATERDRHASDPALNVLCFEMEAAGLMNNFPCLVIRGICDYSDDHKNDEWHNYAALTAAAYARDLLGIVRPQKVVSQPAWAGKIESLLGEFCENIKEVVDHKRSEEEEKLWQWVSPIDHFKTQTDKSRSRSPETRAGQWLFDSAEFKEFLSGPGKSLFCPGIPGAGKTVLTSVVVDYLLKLRKGVNSNEDGKIGLAFIYLDFKQQFELVHFLGSIIRQLAPDNPSALASIRERYGNNDKERRPLPLSKAQDILRSMVPSFSKLFIVVDALDEGEQDLSGQLLSEIFYLQRAHEANIFATSRHIPDIERKFEGAEKLEIRAIDEDVRNYVDSYMTKLPRFVIRSPELQEETKTSIVNAIGGMFLLASFHLASLVGAKSIRAFRDTLRSLPKGTNAYDQAYGLALDRIKGQVQNKRDLAIEALSWLVCARRQLKTRELQLALAVIVGSTQFDESNIPDMDDVVSVCAGLVVVDPGRHIVRLVHYTAQEYFEREKEKRLPDAQSYLTTSCLAYLSLGYFEADSGAYGNYFRSYEHHHFYEYGWTPFGWASFKGQAEVVSLLLDMGEVNTDVGNTDPGDPLLTTPLHLAAMNGHFAVMKLVLTRCHFDVNAPDERKDTPLHLAMIQGRKDMVEILVDHGAAANLHDSDYKELAGFAIGSDSAAIIKLLLEKRECKFDDVLLLIDAASAGSLAIVKFLIDEWKVDADKTEQAWVDSAMVKLGEYKTILDLLVEKGADLEVEDDYGDTLK</sequence>
<evidence type="ECO:0000313" key="6">
    <source>
        <dbReference type="EMBL" id="RSL88930.1"/>
    </source>
</evidence>
<reference evidence="6 7" key="1">
    <citation type="submission" date="2017-06" db="EMBL/GenBank/DDBJ databases">
        <title>Comparative genomic analysis of Ambrosia Fusariam Clade fungi.</title>
        <authorList>
            <person name="Stajich J.E."/>
            <person name="Carrillo J."/>
            <person name="Kijimoto T."/>
            <person name="Eskalen A."/>
            <person name="O'Donnell K."/>
            <person name="Kasson M."/>
        </authorList>
    </citation>
    <scope>NUCLEOTIDE SEQUENCE [LARGE SCALE GENOMIC DNA]</scope>
    <source>
        <strain evidence="6 7">NRRL62606</strain>
    </source>
</reference>
<feature type="repeat" description="ANK" evidence="2">
    <location>
        <begin position="848"/>
        <end position="880"/>
    </location>
</feature>
<dbReference type="Gene3D" id="3.40.50.1580">
    <property type="entry name" value="Nucleoside phosphorylase domain"/>
    <property type="match status" value="1"/>
</dbReference>
<dbReference type="Gene3D" id="1.25.40.20">
    <property type="entry name" value="Ankyrin repeat-containing domain"/>
    <property type="match status" value="2"/>
</dbReference>
<feature type="domain" description="Nephrocystin 3-like N-terminal" evidence="5">
    <location>
        <begin position="374"/>
        <end position="538"/>
    </location>
</feature>
<dbReference type="SUPFAM" id="SSF53167">
    <property type="entry name" value="Purine and uridine phosphorylases"/>
    <property type="match status" value="1"/>
</dbReference>
<keyword evidence="1" id="KW-0677">Repeat</keyword>
<name>A0A428SGK4_9HYPO</name>
<dbReference type="InterPro" id="IPR027417">
    <property type="entry name" value="P-loop_NTPase"/>
</dbReference>
<evidence type="ECO:0000256" key="1">
    <source>
        <dbReference type="ARBA" id="ARBA00022737"/>
    </source>
</evidence>
<dbReference type="InterPro" id="IPR053137">
    <property type="entry name" value="NLR-like"/>
</dbReference>
<evidence type="ECO:0000259" key="5">
    <source>
        <dbReference type="Pfam" id="PF24883"/>
    </source>
</evidence>
<feature type="domain" description="Nucleoside phosphorylase" evidence="3">
    <location>
        <begin position="10"/>
        <end position="299"/>
    </location>
</feature>
<dbReference type="SMART" id="SM00248">
    <property type="entry name" value="ANK"/>
    <property type="match status" value="4"/>
</dbReference>
<keyword evidence="2" id="KW-0040">ANK repeat</keyword>
<dbReference type="PROSITE" id="PS50297">
    <property type="entry name" value="ANK_REP_REGION"/>
    <property type="match status" value="1"/>
</dbReference>
<evidence type="ECO:0000259" key="3">
    <source>
        <dbReference type="Pfam" id="PF01048"/>
    </source>
</evidence>
<proteinExistence type="predicted"/>
<dbReference type="SUPFAM" id="SSF52540">
    <property type="entry name" value="P-loop containing nucleoside triphosphate hydrolases"/>
    <property type="match status" value="1"/>
</dbReference>
<dbReference type="InterPro" id="IPR002110">
    <property type="entry name" value="Ankyrin_rpt"/>
</dbReference>
<evidence type="ECO:0000259" key="4">
    <source>
        <dbReference type="Pfam" id="PF22939"/>
    </source>
</evidence>
<dbReference type="GO" id="GO:0003824">
    <property type="term" value="F:catalytic activity"/>
    <property type="evidence" value="ECO:0007669"/>
    <property type="project" value="InterPro"/>
</dbReference>
<dbReference type="InterPro" id="IPR056884">
    <property type="entry name" value="NPHP3-like_N"/>
</dbReference>
<dbReference type="PANTHER" id="PTHR46082">
    <property type="entry name" value="ATP/GTP-BINDING PROTEIN-RELATED"/>
    <property type="match status" value="1"/>
</dbReference>
<dbReference type="EMBL" id="NKCL01000019">
    <property type="protein sequence ID" value="RSL88930.1"/>
    <property type="molecule type" value="Genomic_DNA"/>
</dbReference>
<evidence type="ECO:0000313" key="7">
    <source>
        <dbReference type="Proteomes" id="UP000287972"/>
    </source>
</evidence>
<dbReference type="SUPFAM" id="SSF48403">
    <property type="entry name" value="Ankyrin repeat"/>
    <property type="match status" value="1"/>
</dbReference>
<gene>
    <name evidence="6" type="ORF">CEP51_001482</name>
</gene>
<feature type="domain" description="GPI inositol-deacylase winged helix" evidence="4">
    <location>
        <begin position="649"/>
        <end position="728"/>
    </location>
</feature>
<dbReference type="PANTHER" id="PTHR46082:SF11">
    <property type="entry name" value="AAA+ ATPASE DOMAIN-CONTAINING PROTEIN-RELATED"/>
    <property type="match status" value="1"/>
</dbReference>
<dbReference type="InterPro" id="IPR000845">
    <property type="entry name" value="Nucleoside_phosphorylase_d"/>
</dbReference>
<protein>
    <submittedName>
        <fullName evidence="6">Uncharacterized protein</fullName>
    </submittedName>
</protein>
<dbReference type="InterPro" id="IPR054471">
    <property type="entry name" value="GPIID_WHD"/>
</dbReference>
<keyword evidence="7" id="KW-1185">Reference proteome</keyword>
<dbReference type="Pfam" id="PF12796">
    <property type="entry name" value="Ank_2"/>
    <property type="match status" value="1"/>
</dbReference>
<dbReference type="Gene3D" id="3.40.50.300">
    <property type="entry name" value="P-loop containing nucleotide triphosphate hydrolases"/>
    <property type="match status" value="1"/>
</dbReference>
<dbReference type="PROSITE" id="PS50088">
    <property type="entry name" value="ANK_REPEAT"/>
    <property type="match status" value="1"/>
</dbReference>
<dbReference type="Proteomes" id="UP000287972">
    <property type="component" value="Unassembled WGS sequence"/>
</dbReference>
<dbReference type="InterPro" id="IPR035994">
    <property type="entry name" value="Nucleoside_phosphorylase_sf"/>
</dbReference>
<dbReference type="Pfam" id="PF01048">
    <property type="entry name" value="PNP_UDP_1"/>
    <property type="match status" value="1"/>
</dbReference>
<evidence type="ECO:0000256" key="2">
    <source>
        <dbReference type="PROSITE-ProRule" id="PRU00023"/>
    </source>
</evidence>
<organism evidence="6 7">
    <name type="scientific">Fusarium floridanum</name>
    <dbReference type="NCBI Taxonomy" id="1325733"/>
    <lineage>
        <taxon>Eukaryota</taxon>
        <taxon>Fungi</taxon>
        <taxon>Dikarya</taxon>
        <taxon>Ascomycota</taxon>
        <taxon>Pezizomycotina</taxon>
        <taxon>Sordariomycetes</taxon>
        <taxon>Hypocreomycetidae</taxon>
        <taxon>Hypocreales</taxon>
        <taxon>Nectriaceae</taxon>
        <taxon>Fusarium</taxon>
        <taxon>Fusarium solani species complex</taxon>
    </lineage>
</organism>
<dbReference type="Pfam" id="PF22939">
    <property type="entry name" value="WHD_GPIID"/>
    <property type="match status" value="1"/>
</dbReference>